<dbReference type="Gene3D" id="3.40.50.300">
    <property type="entry name" value="P-loop containing nucleotide triphosphate hydrolases"/>
    <property type="match status" value="1"/>
</dbReference>
<dbReference type="InterPro" id="IPR027417">
    <property type="entry name" value="P-loop_NTPase"/>
</dbReference>
<feature type="chain" id="PRO_5009192760" description="Sulfotransferase domain-containing protein" evidence="1">
    <location>
        <begin position="18"/>
        <end position="349"/>
    </location>
</feature>
<protein>
    <recommendedName>
        <fullName evidence="4">Sulfotransferase domain-containing protein</fullName>
    </recommendedName>
</protein>
<dbReference type="AlphaFoldDB" id="A0A1E7F7I3"/>
<accession>A0A1E7F7I3</accession>
<feature type="signal peptide" evidence="1">
    <location>
        <begin position="1"/>
        <end position="17"/>
    </location>
</feature>
<dbReference type="Proteomes" id="UP000095751">
    <property type="component" value="Unassembled WGS sequence"/>
</dbReference>
<name>A0A1E7F7I3_9STRA</name>
<evidence type="ECO:0000256" key="1">
    <source>
        <dbReference type="SAM" id="SignalP"/>
    </source>
</evidence>
<reference evidence="2 3" key="1">
    <citation type="submission" date="2016-09" db="EMBL/GenBank/DDBJ databases">
        <title>Extensive genetic diversity and differential bi-allelic expression allows diatom success in the polar Southern Ocean.</title>
        <authorList>
            <consortium name="DOE Joint Genome Institute"/>
            <person name="Mock T."/>
            <person name="Otillar R.P."/>
            <person name="Strauss J."/>
            <person name="Dupont C."/>
            <person name="Frickenhaus S."/>
            <person name="Maumus F."/>
            <person name="Mcmullan M."/>
            <person name="Sanges R."/>
            <person name="Schmutz J."/>
            <person name="Toseland A."/>
            <person name="Valas R."/>
            <person name="Veluchamy A."/>
            <person name="Ward B.J."/>
            <person name="Allen A."/>
            <person name="Barry K."/>
            <person name="Falciatore A."/>
            <person name="Ferrante M."/>
            <person name="Fortunato A.E."/>
            <person name="Gloeckner G."/>
            <person name="Gruber A."/>
            <person name="Hipkin R."/>
            <person name="Janech M."/>
            <person name="Kroth P."/>
            <person name="Leese F."/>
            <person name="Lindquist E."/>
            <person name="Lyon B.R."/>
            <person name="Martin J."/>
            <person name="Mayer C."/>
            <person name="Parker M."/>
            <person name="Quesneville H."/>
            <person name="Raymond J."/>
            <person name="Uhlig C."/>
            <person name="Valentin K.U."/>
            <person name="Worden A.Z."/>
            <person name="Armbrust E.V."/>
            <person name="Bowler C."/>
            <person name="Green B."/>
            <person name="Moulton V."/>
            <person name="Van Oosterhout C."/>
            <person name="Grigoriev I."/>
        </authorList>
    </citation>
    <scope>NUCLEOTIDE SEQUENCE [LARGE SCALE GENOMIC DNA]</scope>
    <source>
        <strain evidence="2 3">CCMP1102</strain>
    </source>
</reference>
<dbReference type="EMBL" id="KV784361">
    <property type="protein sequence ID" value="OEU13813.1"/>
    <property type="molecule type" value="Genomic_DNA"/>
</dbReference>
<keyword evidence="1" id="KW-0732">Signal</keyword>
<keyword evidence="3" id="KW-1185">Reference proteome</keyword>
<proteinExistence type="predicted"/>
<evidence type="ECO:0000313" key="3">
    <source>
        <dbReference type="Proteomes" id="UP000095751"/>
    </source>
</evidence>
<dbReference type="KEGG" id="fcy:FRACYDRAFT_242165"/>
<organism evidence="2 3">
    <name type="scientific">Fragilariopsis cylindrus CCMP1102</name>
    <dbReference type="NCBI Taxonomy" id="635003"/>
    <lineage>
        <taxon>Eukaryota</taxon>
        <taxon>Sar</taxon>
        <taxon>Stramenopiles</taxon>
        <taxon>Ochrophyta</taxon>
        <taxon>Bacillariophyta</taxon>
        <taxon>Bacillariophyceae</taxon>
        <taxon>Bacillariophycidae</taxon>
        <taxon>Bacillariales</taxon>
        <taxon>Bacillariaceae</taxon>
        <taxon>Fragilariopsis</taxon>
    </lineage>
</organism>
<dbReference type="OrthoDB" id="40447at2759"/>
<evidence type="ECO:0000313" key="2">
    <source>
        <dbReference type="EMBL" id="OEU13813.1"/>
    </source>
</evidence>
<sequence>MYIVILCAMAIFLLCAAHYSVLSSTKQSTDLTFVLEQNVENASIALNSKNKVDDIHSWAIRHFNEAGIPLRNHTLALLPTTDELLKFVGKSPVFVHGDGRGTHRGAINQCEKFRQGVPNENDRWIGVAGIFNTGTNLLHKLLVKNCIMPGGQKNVYWQVPWGKHGYATSRNRTAFQFIDDEIEFNRDHGLVVVTTRDPYEWSKSMCRNPYVVTWDDDTSCPNLASKVNLWGKHENILRVWNLWHRKYVYEFPYPRVIVRNEDLTLRPRETVEKICACAGGQLTKEFKHVTKSLKNGEGHSNEQTSLVDAWSKFHWPRDPRGGLSIEDYSIAKQSLDEKLMSTFGYSHPE</sequence>
<dbReference type="InParanoid" id="A0A1E7F7I3"/>
<dbReference type="SUPFAM" id="SSF52540">
    <property type="entry name" value="P-loop containing nucleoside triphosphate hydrolases"/>
    <property type="match status" value="1"/>
</dbReference>
<evidence type="ECO:0008006" key="4">
    <source>
        <dbReference type="Google" id="ProtNLM"/>
    </source>
</evidence>
<gene>
    <name evidence="2" type="ORF">FRACYDRAFT_242165</name>
</gene>